<dbReference type="PIRSF" id="PIRSF038885">
    <property type="entry name" value="COB"/>
    <property type="match status" value="1"/>
</dbReference>
<comment type="cofactor">
    <cofactor evidence="18">
        <name>heme</name>
        <dbReference type="ChEBI" id="CHEBI:30413"/>
    </cofactor>
    <text evidence="18">Binds 2 heme groups non-covalently.</text>
</comment>
<keyword evidence="16 19" id="KW-0472">Membrane</keyword>
<keyword evidence="13 18" id="KW-0408">Iron</keyword>
<evidence type="ECO:0000313" key="22">
    <source>
        <dbReference type="EMBL" id="AAS18916.1"/>
    </source>
</evidence>
<evidence type="ECO:0000256" key="15">
    <source>
        <dbReference type="ARBA" id="ARBA00023128"/>
    </source>
</evidence>
<evidence type="ECO:0000256" key="13">
    <source>
        <dbReference type="ARBA" id="ARBA00023004"/>
    </source>
</evidence>
<dbReference type="InterPro" id="IPR048259">
    <property type="entry name" value="Cytochrome_b_N_euk/bac"/>
</dbReference>
<keyword evidence="12 19" id="KW-1133">Transmembrane helix</keyword>
<protein>
    <recommendedName>
        <fullName evidence="4 19">Cytochrome b</fullName>
    </recommendedName>
</protein>
<evidence type="ECO:0000256" key="14">
    <source>
        <dbReference type="ARBA" id="ARBA00023075"/>
    </source>
</evidence>
<feature type="binding site" description="axial binding residue" evidence="18">
    <location>
        <position position="180"/>
    </location>
    <ligand>
        <name>heme b</name>
        <dbReference type="ChEBI" id="CHEBI:60344"/>
        <label>b562</label>
    </ligand>
    <ligandPart>
        <name>Fe</name>
        <dbReference type="ChEBI" id="CHEBI:18248"/>
    </ligandPart>
</feature>
<evidence type="ECO:0000256" key="12">
    <source>
        <dbReference type="ARBA" id="ARBA00022989"/>
    </source>
</evidence>
<keyword evidence="10" id="KW-0999">Mitochondrion inner membrane</keyword>
<comment type="cofactor">
    <cofactor evidence="19">
        <name>heme b</name>
        <dbReference type="ChEBI" id="CHEBI:60344"/>
    </cofactor>
    <text evidence="19">Binds 2 heme groups non-covalently.</text>
</comment>
<dbReference type="EMBL" id="AY457170">
    <property type="protein sequence ID" value="AAS18916.1"/>
    <property type="molecule type" value="Genomic_DNA"/>
</dbReference>
<evidence type="ECO:0000256" key="1">
    <source>
        <dbReference type="ARBA" id="ARBA00002566"/>
    </source>
</evidence>
<keyword evidence="8 19" id="KW-0812">Transmembrane</keyword>
<dbReference type="InterPro" id="IPR027387">
    <property type="entry name" value="Cytb/b6-like_sf"/>
</dbReference>
<dbReference type="InterPro" id="IPR036150">
    <property type="entry name" value="Cyt_b/b6_C_sf"/>
</dbReference>
<dbReference type="GO" id="GO:0006122">
    <property type="term" value="P:mitochondrial electron transport, ubiquinol to cytochrome c"/>
    <property type="evidence" value="ECO:0007669"/>
    <property type="project" value="TreeGrafter"/>
</dbReference>
<evidence type="ECO:0000256" key="18">
    <source>
        <dbReference type="PIRSR" id="PIRSR038885-2"/>
    </source>
</evidence>
<evidence type="ECO:0000256" key="16">
    <source>
        <dbReference type="ARBA" id="ARBA00023136"/>
    </source>
</evidence>
<dbReference type="GO" id="GO:0005743">
    <property type="term" value="C:mitochondrial inner membrane"/>
    <property type="evidence" value="ECO:0007669"/>
    <property type="project" value="UniProtKB-SubCell"/>
</dbReference>
<dbReference type="SUPFAM" id="SSF81648">
    <property type="entry name" value="a domain/subunit of cytochrome bc1 complex (Ubiquinol-cytochrome c reductase)"/>
    <property type="match status" value="1"/>
</dbReference>
<dbReference type="GO" id="GO:0046872">
    <property type="term" value="F:metal ion binding"/>
    <property type="evidence" value="ECO:0007669"/>
    <property type="project" value="UniProtKB-UniRule"/>
</dbReference>
<comment type="subunit">
    <text evidence="3">The main subunits of complex b-c1 are: cytochrome b, cytochrome c1 and the Rieske protein.</text>
</comment>
<dbReference type="InterPro" id="IPR005798">
    <property type="entry name" value="Cyt_b/b6_C"/>
</dbReference>
<evidence type="ECO:0000256" key="11">
    <source>
        <dbReference type="ARBA" id="ARBA00022982"/>
    </source>
</evidence>
<feature type="binding site" evidence="17">
    <location>
        <position position="199"/>
    </location>
    <ligand>
        <name>a ubiquinone</name>
        <dbReference type="ChEBI" id="CHEBI:16389"/>
    </ligand>
</feature>
<keyword evidence="6 18" id="KW-0349">Heme</keyword>
<comment type="function">
    <text evidence="1 19">Component of the ubiquinol-cytochrome c reductase complex (complex III or cytochrome b-c1 complex) that is part of the mitochondrial respiratory chain. The b-c1 complex mediates electron transfer from ubiquinol to cytochrome c. Contributes to the generation of a proton gradient across the mitochondrial membrane that is then used for ATP synthesis.</text>
</comment>
<dbReference type="InterPro" id="IPR048260">
    <property type="entry name" value="Cytochrome_b_C_euk/bac"/>
</dbReference>
<keyword evidence="7 19" id="KW-0679">Respiratory chain</keyword>
<dbReference type="InterPro" id="IPR005797">
    <property type="entry name" value="Cyt_b/b6_N"/>
</dbReference>
<feature type="transmembrane region" description="Helical" evidence="19">
    <location>
        <begin position="137"/>
        <end position="155"/>
    </location>
</feature>
<keyword evidence="15 19" id="KW-0496">Mitochondrion</keyword>
<keyword evidence="5 19" id="KW-0813">Transport</keyword>
<feature type="transmembrane region" description="Helical" evidence="19">
    <location>
        <begin position="75"/>
        <end position="94"/>
    </location>
</feature>
<feature type="transmembrane region" description="Helical" evidence="19">
    <location>
        <begin position="110"/>
        <end position="131"/>
    </location>
</feature>
<feature type="transmembrane region" description="Helical" evidence="19">
    <location>
        <begin position="285"/>
        <end position="306"/>
    </location>
</feature>
<dbReference type="PANTHER" id="PTHR19271:SF16">
    <property type="entry name" value="CYTOCHROME B"/>
    <property type="match status" value="1"/>
</dbReference>
<dbReference type="Gene3D" id="1.20.810.10">
    <property type="entry name" value="Cytochrome Bc1 Complex, Chain C"/>
    <property type="match status" value="1"/>
</dbReference>
<dbReference type="PROSITE" id="PS51002">
    <property type="entry name" value="CYTB_NTER"/>
    <property type="match status" value="1"/>
</dbReference>
<dbReference type="CDD" id="cd00290">
    <property type="entry name" value="cytochrome_b_C"/>
    <property type="match status" value="1"/>
</dbReference>
<feature type="transmembrane region" description="Helical" evidence="19">
    <location>
        <begin position="344"/>
        <end position="370"/>
    </location>
</feature>
<feature type="transmembrane region" description="Helical" evidence="19">
    <location>
        <begin position="34"/>
        <end position="55"/>
    </location>
</feature>
<organism evidence="22">
    <name type="scientific">Achelia bituberculata</name>
    <name type="common">Sea spider</name>
    <dbReference type="NCBI Taxonomy" id="262805"/>
    <lineage>
        <taxon>Eukaryota</taxon>
        <taxon>Metazoa</taxon>
        <taxon>Ecdysozoa</taxon>
        <taxon>Arthropoda</taxon>
        <taxon>Chelicerata</taxon>
        <taxon>Pycnogonida</taxon>
        <taxon>Pantopoda</taxon>
        <taxon>Ammotheidae</taxon>
        <taxon>Achelia</taxon>
    </lineage>
</organism>
<keyword evidence="11 19" id="KW-0249">Electron transport</keyword>
<gene>
    <name evidence="22" type="primary">CYTB</name>
</gene>
<evidence type="ECO:0000259" key="20">
    <source>
        <dbReference type="PROSITE" id="PS51002"/>
    </source>
</evidence>
<dbReference type="InterPro" id="IPR030689">
    <property type="entry name" value="Cytochrome_b"/>
</dbReference>
<dbReference type="GO" id="GO:0045275">
    <property type="term" value="C:respiratory chain complex III"/>
    <property type="evidence" value="ECO:0007669"/>
    <property type="project" value="InterPro"/>
</dbReference>
<feature type="domain" description="Cytochrome b/b6 C-terminal region profile" evidence="21">
    <location>
        <begin position="208"/>
        <end position="374"/>
    </location>
</feature>
<feature type="transmembrane region" description="Helical" evidence="19">
    <location>
        <begin position="176"/>
        <end position="197"/>
    </location>
</feature>
<feature type="binding site" description="axial binding residue" evidence="18">
    <location>
        <position position="95"/>
    </location>
    <ligand>
        <name>heme b</name>
        <dbReference type="ChEBI" id="CHEBI:60344"/>
        <label>b566</label>
    </ligand>
    <ligandPart>
        <name>Fe</name>
        <dbReference type="ChEBI" id="CHEBI:18248"/>
    </ligandPart>
</feature>
<proteinExistence type="inferred from homology"/>
<comment type="similarity">
    <text evidence="19">Belongs to the cytochrome b family.</text>
</comment>
<feature type="binding site" description="axial binding residue" evidence="18">
    <location>
        <position position="81"/>
    </location>
    <ligand>
        <name>heme b</name>
        <dbReference type="ChEBI" id="CHEBI:60344"/>
        <label>b562</label>
    </ligand>
    <ligandPart>
        <name>Fe</name>
        <dbReference type="ChEBI" id="CHEBI:18248"/>
    </ligandPart>
</feature>
<reference evidence="22" key="1">
    <citation type="journal article" date="2007" name="BMC Genomics">
        <title>The complete mitochondrial genome of the sea spider Achelia bituberculata (Pycnogonida, Ammotheidae): arthropod ground pattern of gene arrangement.</title>
        <authorList>
            <person name="Park S.J."/>
            <person name="Lee Y.S."/>
            <person name="Hwang U.W."/>
        </authorList>
    </citation>
    <scope>NUCLEOTIDE SEQUENCE</scope>
</reference>
<name>A7E1Q5_ACHBT</name>
<evidence type="ECO:0000256" key="8">
    <source>
        <dbReference type="ARBA" id="ARBA00022692"/>
    </source>
</evidence>
<accession>A7E1Q5</accession>
<keyword evidence="14" id="KW-0830">Ubiquinone</keyword>
<evidence type="ECO:0000256" key="5">
    <source>
        <dbReference type="ARBA" id="ARBA00022448"/>
    </source>
</evidence>
<dbReference type="SUPFAM" id="SSF81342">
    <property type="entry name" value="Transmembrane di-heme cytochromes"/>
    <property type="match status" value="1"/>
</dbReference>
<geneLocation type="mitochondrion" evidence="22"/>
<dbReference type="AlphaFoldDB" id="A7E1Q5"/>
<evidence type="ECO:0000256" key="9">
    <source>
        <dbReference type="ARBA" id="ARBA00022723"/>
    </source>
</evidence>
<dbReference type="GO" id="GO:0008121">
    <property type="term" value="F:quinol-cytochrome-c reductase activity"/>
    <property type="evidence" value="ECO:0007669"/>
    <property type="project" value="InterPro"/>
</dbReference>
<evidence type="ECO:0000256" key="7">
    <source>
        <dbReference type="ARBA" id="ARBA00022660"/>
    </source>
</evidence>
<evidence type="ECO:0000256" key="6">
    <source>
        <dbReference type="ARBA" id="ARBA00022617"/>
    </source>
</evidence>
<feature type="binding site" description="axial binding residue" evidence="18">
    <location>
        <position position="194"/>
    </location>
    <ligand>
        <name>heme b</name>
        <dbReference type="ChEBI" id="CHEBI:60344"/>
        <label>b566</label>
    </ligand>
    <ligandPart>
        <name>Fe</name>
        <dbReference type="ChEBI" id="CHEBI:18248"/>
    </ligandPart>
</feature>
<dbReference type="PANTHER" id="PTHR19271">
    <property type="entry name" value="CYTOCHROME B"/>
    <property type="match status" value="1"/>
</dbReference>
<feature type="transmembrane region" description="Helical" evidence="19">
    <location>
        <begin position="227"/>
        <end position="248"/>
    </location>
</feature>
<dbReference type="CDD" id="cd00284">
    <property type="entry name" value="Cytochrome_b_N"/>
    <property type="match status" value="1"/>
</dbReference>
<evidence type="ECO:0000256" key="10">
    <source>
        <dbReference type="ARBA" id="ARBA00022792"/>
    </source>
</evidence>
<keyword evidence="9 18" id="KW-0479">Metal-binding</keyword>
<dbReference type="InterPro" id="IPR016174">
    <property type="entry name" value="Di-haem_cyt_TM"/>
</dbReference>
<evidence type="ECO:0000256" key="4">
    <source>
        <dbReference type="ARBA" id="ARBA00013531"/>
    </source>
</evidence>
<dbReference type="Pfam" id="PF00032">
    <property type="entry name" value="Cytochrom_B_C"/>
    <property type="match status" value="1"/>
</dbReference>
<dbReference type="PROSITE" id="PS51003">
    <property type="entry name" value="CYTB_CTER"/>
    <property type="match status" value="1"/>
</dbReference>
<sequence length="374" mass="43283">MKTSMFKKHPLMKNFDIFLPTPSNINSMWSFGSMLMLCLIIQIMTGLFLSMHYSAEITISFNSMSHIMRDVSNAWLIRVIHANGASMFLLLMYIHISRGLFFNSFMYKEVWFTGIMILFITMATAFLGYVLPWGQMSFWGAAVITNLVSAIPYVGEMMVQWLWGGFSVNNATLNRFFSLHFILPFVLIMLMIFHIVFLHETGSNNPIGSNSNVDKIPFHPFFTSKDLIGFTLLLFSLMMISTISPMMLNDPENFIPADPMVTPVHIQPEWYFLFAYAILRSIPNKLGGVIALVMSIMILMILPFTMNMNLQSLKFYPLSKFMLWIFFMNMILLTWIGANPVEDPFMMIGMILTINHFIYFLINPILIYLWDKYN</sequence>
<dbReference type="GO" id="GO:0016491">
    <property type="term" value="F:oxidoreductase activity"/>
    <property type="evidence" value="ECO:0007669"/>
    <property type="project" value="UniProtKB-UniRule"/>
</dbReference>
<evidence type="ECO:0000256" key="17">
    <source>
        <dbReference type="PIRSR" id="PIRSR038885-1"/>
    </source>
</evidence>
<feature type="transmembrane region" description="Helical" evidence="19">
    <location>
        <begin position="318"/>
        <end position="338"/>
    </location>
</feature>
<dbReference type="Pfam" id="PF00033">
    <property type="entry name" value="Cytochrome_B"/>
    <property type="match status" value="1"/>
</dbReference>
<comment type="subcellular location">
    <subcellularLocation>
        <location evidence="2">Mitochondrion inner membrane</location>
        <topology evidence="2">Multi-pass membrane protein</topology>
    </subcellularLocation>
</comment>
<evidence type="ECO:0000256" key="2">
    <source>
        <dbReference type="ARBA" id="ARBA00004448"/>
    </source>
</evidence>
<evidence type="ECO:0000256" key="3">
    <source>
        <dbReference type="ARBA" id="ARBA00011649"/>
    </source>
</evidence>
<feature type="domain" description="Cytochrome b/b6 N-terminal region profile" evidence="20">
    <location>
        <begin position="1"/>
        <end position="207"/>
    </location>
</feature>
<evidence type="ECO:0000256" key="19">
    <source>
        <dbReference type="RuleBase" id="RU362117"/>
    </source>
</evidence>
<evidence type="ECO:0000259" key="21">
    <source>
        <dbReference type="PROSITE" id="PS51003"/>
    </source>
</evidence>